<feature type="compositionally biased region" description="Low complexity" evidence="1">
    <location>
        <begin position="57"/>
        <end position="73"/>
    </location>
</feature>
<evidence type="ECO:0000313" key="3">
    <source>
        <dbReference type="Proteomes" id="UP001187415"/>
    </source>
</evidence>
<gene>
    <name evidence="2" type="ORF">Q5P01_004940</name>
</gene>
<dbReference type="AlphaFoldDB" id="A0AA88NHJ5"/>
<evidence type="ECO:0000313" key="2">
    <source>
        <dbReference type="EMBL" id="KAK2856205.1"/>
    </source>
</evidence>
<dbReference type="InterPro" id="IPR031890">
    <property type="entry name" value="Fbxo30/Fbxo40"/>
</dbReference>
<accession>A0AA88NHJ5</accession>
<sequence>MALALQDQRTLLESLKVIAMAPTTEREPPPHVSKGNRATAEALVTPVPEASTFTEFSSQPSSSSSSSSSFQSQCPPPSLAKEKIVSGINGLNEEHFSKLYEATVETARSLAAALDFVSSASSVESSRECGNGGAVMQANRPSSYGDLQNGLEEEMLVVDDGLNEREMEEKSVCSSCLSGNGDLKGTDLKVINSTNGPVSGLTQACPETACPVEMQDDMEAGVSQKPVTSQIAPPVHVSQGVAQRAGHVVLEDRGLVLFENHGQERMFHSYQFFRGQGQSTLPSGRIGFIPERPLYRLRAPMEDKAVDTSDLDQDDDPMGLGEIDLITAALLFCLEESRECRRISDTVYIDGYRVDFGTQTFTFPAAILVTNTRVGDMASASACDHAAPQLSYPSPFRTLRLGLVLEALEVEAVPHNRYLPPNPATSTCFPLSVVSHSAGTSFLPISQMCMVTFMLVSMVGWSIAAPWHITAAHFPSAGSTLQPMGPSWFTTDT</sequence>
<name>A0AA88NHJ5_CHASR</name>
<dbReference type="EMBL" id="JAUPFM010000003">
    <property type="protein sequence ID" value="KAK2856205.1"/>
    <property type="molecule type" value="Genomic_DNA"/>
</dbReference>
<dbReference type="PANTHER" id="PTHR15933:SF13">
    <property type="entry name" value="F-BOX ONLY PROTEIN 30"/>
    <property type="match status" value="1"/>
</dbReference>
<keyword evidence="3" id="KW-1185">Reference proteome</keyword>
<proteinExistence type="predicted"/>
<feature type="region of interest" description="Disordered" evidence="1">
    <location>
        <begin position="20"/>
        <end position="78"/>
    </location>
</feature>
<organism evidence="2 3">
    <name type="scientific">Channa striata</name>
    <name type="common">Snakehead murrel</name>
    <name type="synonym">Ophicephalus striatus</name>
    <dbReference type="NCBI Taxonomy" id="64152"/>
    <lineage>
        <taxon>Eukaryota</taxon>
        <taxon>Metazoa</taxon>
        <taxon>Chordata</taxon>
        <taxon>Craniata</taxon>
        <taxon>Vertebrata</taxon>
        <taxon>Euteleostomi</taxon>
        <taxon>Actinopterygii</taxon>
        <taxon>Neopterygii</taxon>
        <taxon>Teleostei</taxon>
        <taxon>Neoteleostei</taxon>
        <taxon>Acanthomorphata</taxon>
        <taxon>Anabantaria</taxon>
        <taxon>Anabantiformes</taxon>
        <taxon>Channoidei</taxon>
        <taxon>Channidae</taxon>
        <taxon>Channa</taxon>
    </lineage>
</organism>
<dbReference type="Proteomes" id="UP001187415">
    <property type="component" value="Unassembled WGS sequence"/>
</dbReference>
<protein>
    <submittedName>
        <fullName evidence="2">Uncharacterized protein</fullName>
    </submittedName>
</protein>
<reference evidence="2" key="1">
    <citation type="submission" date="2023-07" db="EMBL/GenBank/DDBJ databases">
        <title>Chromosome-level Genome Assembly of Striped Snakehead (Channa striata).</title>
        <authorList>
            <person name="Liu H."/>
        </authorList>
    </citation>
    <scope>NUCLEOTIDE SEQUENCE</scope>
    <source>
        <strain evidence="2">Gz</strain>
        <tissue evidence="2">Muscle</tissue>
    </source>
</reference>
<dbReference type="PANTHER" id="PTHR15933">
    <property type="entry name" value="PROTEIN CBG16327"/>
    <property type="match status" value="1"/>
</dbReference>
<evidence type="ECO:0000256" key="1">
    <source>
        <dbReference type="SAM" id="MobiDB-lite"/>
    </source>
</evidence>
<dbReference type="GO" id="GO:0061630">
    <property type="term" value="F:ubiquitin protein ligase activity"/>
    <property type="evidence" value="ECO:0007669"/>
    <property type="project" value="InterPro"/>
</dbReference>
<comment type="caution">
    <text evidence="2">The sequence shown here is derived from an EMBL/GenBank/DDBJ whole genome shotgun (WGS) entry which is preliminary data.</text>
</comment>